<evidence type="ECO:0000313" key="2">
    <source>
        <dbReference type="EMBL" id="OQR87939.1"/>
    </source>
</evidence>
<reference evidence="2 3" key="1">
    <citation type="journal article" date="2014" name="Genome Biol. Evol.">
        <title>The secreted proteins of Achlya hypogyna and Thraustotheca clavata identify the ancestral oomycete secretome and reveal gene acquisitions by horizontal gene transfer.</title>
        <authorList>
            <person name="Misner I."/>
            <person name="Blouin N."/>
            <person name="Leonard G."/>
            <person name="Richards T.A."/>
            <person name="Lane C.E."/>
        </authorList>
    </citation>
    <scope>NUCLEOTIDE SEQUENCE [LARGE SCALE GENOMIC DNA]</scope>
    <source>
        <strain evidence="2 3">ATCC 48635</strain>
    </source>
</reference>
<gene>
    <name evidence="2" type="ORF">ACHHYP_20340</name>
</gene>
<dbReference type="InterPro" id="IPR005114">
    <property type="entry name" value="Helicase_assoc"/>
</dbReference>
<accession>A0A1V9YQB2</accession>
<comment type="caution">
    <text evidence="2">The sequence shown here is derived from an EMBL/GenBank/DDBJ whole genome shotgun (WGS) entry which is preliminary data.</text>
</comment>
<dbReference type="Proteomes" id="UP000243579">
    <property type="component" value="Unassembled WGS sequence"/>
</dbReference>
<dbReference type="Pfam" id="PF03457">
    <property type="entry name" value="HA"/>
    <property type="match status" value="1"/>
</dbReference>
<sequence length="72" mass="7976">MALSTFVILYHHLHVPAPYTVPSHARWPAATWGLPLGGIVSWLRAARDTMAPDRAAELNALGFEWTACDFDD</sequence>
<feature type="domain" description="Helicase-associated" evidence="1">
    <location>
        <begin position="2"/>
        <end position="63"/>
    </location>
</feature>
<dbReference type="PANTHER" id="PTHR37066">
    <property type="entry name" value="HELICASE-ASSOCIATED"/>
    <property type="match status" value="1"/>
</dbReference>
<evidence type="ECO:0000313" key="3">
    <source>
        <dbReference type="Proteomes" id="UP000243579"/>
    </source>
</evidence>
<proteinExistence type="predicted"/>
<dbReference type="EMBL" id="JNBR01001418">
    <property type="protein sequence ID" value="OQR87939.1"/>
    <property type="molecule type" value="Genomic_DNA"/>
</dbReference>
<name>A0A1V9YQB2_ACHHY</name>
<keyword evidence="3" id="KW-1185">Reference proteome</keyword>
<dbReference type="AlphaFoldDB" id="A0A1V9YQB2"/>
<organism evidence="2 3">
    <name type="scientific">Achlya hypogyna</name>
    <name type="common">Oomycete</name>
    <name type="synonym">Protoachlya hypogyna</name>
    <dbReference type="NCBI Taxonomy" id="1202772"/>
    <lineage>
        <taxon>Eukaryota</taxon>
        <taxon>Sar</taxon>
        <taxon>Stramenopiles</taxon>
        <taxon>Oomycota</taxon>
        <taxon>Saprolegniomycetes</taxon>
        <taxon>Saprolegniales</taxon>
        <taxon>Achlyaceae</taxon>
        <taxon>Achlya</taxon>
    </lineage>
</organism>
<protein>
    <recommendedName>
        <fullName evidence="1">Helicase-associated domain-containing protein</fullName>
    </recommendedName>
</protein>
<dbReference type="PANTHER" id="PTHR37066:SF1">
    <property type="entry name" value="LNS2_PITP DOMAIN-CONTAINING PROTEIN"/>
    <property type="match status" value="1"/>
</dbReference>
<evidence type="ECO:0000259" key="1">
    <source>
        <dbReference type="Pfam" id="PF03457"/>
    </source>
</evidence>